<reference evidence="1 2" key="1">
    <citation type="submission" date="2019-08" db="EMBL/GenBank/DDBJ databases">
        <title>Calorimonas adulescens gen. nov., sp. nov., an anaerobic thermophilic bacterium from Sakhalin hot spring.</title>
        <authorList>
            <person name="Khomyakova M.A."/>
            <person name="Merkel A.Y."/>
            <person name="Novikov A."/>
            <person name="Bonch-Osmolovskaya E.A."/>
            <person name="Slobodkin A.I."/>
        </authorList>
    </citation>
    <scope>NUCLEOTIDE SEQUENCE [LARGE SCALE GENOMIC DNA]</scope>
    <source>
        <strain evidence="1 2">A05MB</strain>
    </source>
</reference>
<dbReference type="RefSeq" id="WP_149544469.1">
    <property type="nucleotide sequence ID" value="NZ_VTPS01000003.1"/>
</dbReference>
<protein>
    <submittedName>
        <fullName evidence="1">Uncharacterized protein</fullName>
    </submittedName>
</protein>
<proteinExistence type="predicted"/>
<organism evidence="1 2">
    <name type="scientific">Calorimonas adulescens</name>
    <dbReference type="NCBI Taxonomy" id="2606906"/>
    <lineage>
        <taxon>Bacteria</taxon>
        <taxon>Bacillati</taxon>
        <taxon>Bacillota</taxon>
        <taxon>Clostridia</taxon>
        <taxon>Thermoanaerobacterales</taxon>
        <taxon>Thermoanaerobacteraceae</taxon>
        <taxon>Calorimonas</taxon>
    </lineage>
</organism>
<dbReference type="Proteomes" id="UP000322976">
    <property type="component" value="Unassembled WGS sequence"/>
</dbReference>
<dbReference type="EMBL" id="VTPS01000003">
    <property type="protein sequence ID" value="TZE82910.1"/>
    <property type="molecule type" value="Genomic_DNA"/>
</dbReference>
<sequence>MLINPEVTVAFRCLECGRLTFDSTTPFKLVKEHGVMFPCECGRSTVTINITEKMQYSITVPCIACGEYHTYTLDKRIWREPLNILTCPKSGYKVCFLGKEQPVLRAIEDYDVELDKALMDLNFDDYFKNDEVMYEAINKLHEIAERGNLYCTCGNDNIDVLLKPEGIELLCKKCHARGFIYAGSIKDLRSIARLNTIVLNDPILCTNKRPEKEGG</sequence>
<name>A0A5D8QDY7_9THEO</name>
<dbReference type="AlphaFoldDB" id="A0A5D8QDY7"/>
<gene>
    <name evidence="1" type="ORF">FWJ32_02855</name>
</gene>
<evidence type="ECO:0000313" key="1">
    <source>
        <dbReference type="EMBL" id="TZE82910.1"/>
    </source>
</evidence>
<evidence type="ECO:0000313" key="2">
    <source>
        <dbReference type="Proteomes" id="UP000322976"/>
    </source>
</evidence>
<comment type="caution">
    <text evidence="1">The sequence shown here is derived from an EMBL/GenBank/DDBJ whole genome shotgun (WGS) entry which is preliminary data.</text>
</comment>
<accession>A0A5D8QDY7</accession>
<keyword evidence="2" id="KW-1185">Reference proteome</keyword>